<reference evidence="1 2" key="1">
    <citation type="submission" date="2021-03" db="EMBL/GenBank/DDBJ databases">
        <title>Sequencing the genomes of 1000 actinobacteria strains.</title>
        <authorList>
            <person name="Klenk H.-P."/>
        </authorList>
    </citation>
    <scope>NUCLEOTIDE SEQUENCE [LARGE SCALE GENOMIC DNA]</scope>
    <source>
        <strain evidence="1 2">DSM 44580</strain>
    </source>
</reference>
<dbReference type="RefSeq" id="WP_086785858.1">
    <property type="nucleotide sequence ID" value="NZ_JAGIOO010000001.1"/>
</dbReference>
<dbReference type="CDD" id="cd14728">
    <property type="entry name" value="Ere-like"/>
    <property type="match status" value="1"/>
</dbReference>
<dbReference type="InterPro" id="IPR014622">
    <property type="entry name" value="UCP036794_erythomycin"/>
</dbReference>
<dbReference type="InterPro" id="IPR007815">
    <property type="entry name" value="Emycin_Estase"/>
</dbReference>
<dbReference type="PANTHER" id="PTHR31299">
    <property type="entry name" value="ESTERASE, PUTATIVE (AFU_ORTHOLOGUE AFUA_1G05850)-RELATED"/>
    <property type="match status" value="1"/>
</dbReference>
<keyword evidence="1" id="KW-0378">Hydrolase</keyword>
<dbReference type="Proteomes" id="UP001519363">
    <property type="component" value="Unassembled WGS sequence"/>
</dbReference>
<evidence type="ECO:0000313" key="2">
    <source>
        <dbReference type="Proteomes" id="UP001519363"/>
    </source>
</evidence>
<dbReference type="Pfam" id="PF05139">
    <property type="entry name" value="Erythro_esteras"/>
    <property type="match status" value="1"/>
</dbReference>
<dbReference type="EMBL" id="JAGIOO010000001">
    <property type="protein sequence ID" value="MBP2472194.1"/>
    <property type="molecule type" value="Genomic_DNA"/>
</dbReference>
<comment type="caution">
    <text evidence="1">The sequence shown here is derived from an EMBL/GenBank/DDBJ whole genome shotgun (WGS) entry which is preliminary data.</text>
</comment>
<dbReference type="PIRSF" id="PIRSF036794">
    <property type="entry name" value="UCP_erythr_ester"/>
    <property type="match status" value="1"/>
</dbReference>
<sequence>MSPTSEQAEVISWMAEHAIPLRSAEPGEGVADLAPLATALAGVQVVGLGEATHGTREFFTLKHRLVEFLVTKLGFTVFAIEAGWSNCRAVDDYVVHGAGSASEALNRLGYWTWDTDEVLTLIEWLREHNSALPVEQRVRFRGIDPVLERVGRESVADYLSAVDGDRAEAFLAAAEDLRTEFHTVNLRRIAGELFRYLWRKLPGVSADPDRVRALAARDTVRDIAAWLAEHPVEDDAWREARWHLWAIERAAELRALPLLGQQAGHLRDRFMGEAVRRILAERPGAKVAVWAHNGHLAAANRTRKEVSLGAELRAALGEAYYALALVTNEGGFQAVDLKTSRLAEFVMDPAEPGTVEWHLAQAGGDCALDLRAARDAPRMSRWLAGKNRMRAYGSMIGLWSALRKESAVVHLSTDFDGLAYLSRTTRARTREVEGQEAS</sequence>
<dbReference type="Gene3D" id="3.30.1870.10">
    <property type="entry name" value="EreA-like, domain 2"/>
    <property type="match status" value="1"/>
</dbReference>
<accession>A0ABS5A7I8</accession>
<gene>
    <name evidence="1" type="ORF">JOF53_001066</name>
</gene>
<proteinExistence type="predicted"/>
<organism evidence="1 2">
    <name type="scientific">Crossiella equi</name>
    <dbReference type="NCBI Taxonomy" id="130796"/>
    <lineage>
        <taxon>Bacteria</taxon>
        <taxon>Bacillati</taxon>
        <taxon>Actinomycetota</taxon>
        <taxon>Actinomycetes</taxon>
        <taxon>Pseudonocardiales</taxon>
        <taxon>Pseudonocardiaceae</taxon>
        <taxon>Crossiella</taxon>
    </lineage>
</organism>
<dbReference type="Gene3D" id="3.40.1660.10">
    <property type="entry name" value="EreA-like (biosynthetic domain)"/>
    <property type="match status" value="1"/>
</dbReference>
<keyword evidence="2" id="KW-1185">Reference proteome</keyword>
<dbReference type="EC" id="3.1.1.-" evidence="1"/>
<dbReference type="SUPFAM" id="SSF159501">
    <property type="entry name" value="EreA/ChaN-like"/>
    <property type="match status" value="1"/>
</dbReference>
<dbReference type="PANTHER" id="PTHR31299:SF0">
    <property type="entry name" value="ESTERASE, PUTATIVE (AFU_ORTHOLOGUE AFUA_1G05850)-RELATED"/>
    <property type="match status" value="1"/>
</dbReference>
<evidence type="ECO:0000313" key="1">
    <source>
        <dbReference type="EMBL" id="MBP2472194.1"/>
    </source>
</evidence>
<protein>
    <submittedName>
        <fullName evidence="1">Erythromycin esterase</fullName>
        <ecNumber evidence="1">3.1.1.-</ecNumber>
    </submittedName>
</protein>
<dbReference type="InterPro" id="IPR052036">
    <property type="entry name" value="Hydrolase/PRTase-associated"/>
</dbReference>
<dbReference type="Gene3D" id="1.20.1440.30">
    <property type="entry name" value="Biosynthetic Protein domain"/>
    <property type="match status" value="1"/>
</dbReference>
<name>A0ABS5A7I8_9PSEU</name>
<dbReference type="GO" id="GO:0016787">
    <property type="term" value="F:hydrolase activity"/>
    <property type="evidence" value="ECO:0007669"/>
    <property type="project" value="UniProtKB-KW"/>
</dbReference>